<dbReference type="NCBIfam" id="TIGR02226">
    <property type="entry name" value="two_anch"/>
    <property type="match status" value="1"/>
</dbReference>
<dbReference type="RefSeq" id="WP_219878684.1">
    <property type="nucleotide sequence ID" value="NZ_JAHYXK010000019.1"/>
</dbReference>
<dbReference type="InterPro" id="IPR011933">
    <property type="entry name" value="Double_TM_dom"/>
</dbReference>
<dbReference type="InterPro" id="IPR024163">
    <property type="entry name" value="Aerotolerance_reg_N"/>
</dbReference>
<dbReference type="SUPFAM" id="SSF52317">
    <property type="entry name" value="Class I glutamine amidotransferase-like"/>
    <property type="match status" value="1"/>
</dbReference>
<evidence type="ECO:0000259" key="2">
    <source>
        <dbReference type="Pfam" id="PF07584"/>
    </source>
</evidence>
<sequence>MAFVYPSFLFALAAIAVPIILHLIQLRRAKRVIFSNIKFIQVSKDITSSQKTLKEILILICRILFISFLVLAFAQPFLPASNQILQTDNSDVAILVDNSFSAQNLQVEKDYSVLTGTVERAKSIVNLFPATTAFSVISGKHYGRSRPLNATDAKINLEELDYAASDFPSITSALFKPSHVFILSDYQKQSFNPSALQRYDSLTQVHVVPIASAGNSNVAIDSVYLEDEFIRSNSDNLLHVKIRNTGSVSLDDVPVKLFVQNSQVAALSIDLPAQQTTEAVLNFTIRDNLSQQAYIQVDDFPVDFDNTYYFTLSPSSSIIISEITENKTSPLQRLFSSEPIFKFNTYTSGNLDYAKIAASDVVILNSLNDLSASLAATIANYIKAGGTVMLSPGASPAKNGYSNLFQALNISANFSGASNQSTKTVLTAPDPNNPFFKSIFSGYDAKMTMPVANRQLVWSKSSEDILKFRGGAPYLSRFDRGNGRVYLMAAPLLEEYNGLVNHALFVPVMYKLAISGYKQEQALAYTLQDGTIRIPLKSTTAKEGVYELQQDSVSFIPEQQVRGGSLYFNIPAEMNKAGFYTLKLQNQDLATLAFNYSKSESQLDQYTPDELRALIGDRNNVHVYNYGDAFSVKGEFEKRYFGVKLWKYCLILCLFFLMAEIALIRLL</sequence>
<keyword evidence="4" id="KW-1185">Reference proteome</keyword>
<feature type="domain" description="Aerotolerance regulator N-terminal" evidence="2">
    <location>
        <begin position="1"/>
        <end position="76"/>
    </location>
</feature>
<dbReference type="EMBL" id="JAHYXK010000019">
    <property type="protein sequence ID" value="MBW7468815.1"/>
    <property type="molecule type" value="Genomic_DNA"/>
</dbReference>
<keyword evidence="1" id="KW-1133">Transmembrane helix</keyword>
<reference evidence="3 4" key="1">
    <citation type="journal article" date="2016" name="Int. J. Syst. Evol. Microbiol.">
        <title>Pontibacter aydingkolensis sp. nov., isolated from soil of a salt lake.</title>
        <authorList>
            <person name="Osman G."/>
            <person name="Zhang T."/>
            <person name="Lou K."/>
            <person name="Gao Y."/>
            <person name="Chang W."/>
            <person name="Lin Q."/>
            <person name="Yang H.M."/>
            <person name="Huo X.D."/>
            <person name="Wang N."/>
        </authorList>
    </citation>
    <scope>NUCLEOTIDE SEQUENCE [LARGE SCALE GENOMIC DNA]</scope>
    <source>
        <strain evidence="3 4">KACC 19255</strain>
    </source>
</reference>
<name>A0ABS7CYC0_9BACT</name>
<dbReference type="Pfam" id="PF07584">
    <property type="entry name" value="BatA"/>
    <property type="match status" value="1"/>
</dbReference>
<dbReference type="PANTHER" id="PTHR37464">
    <property type="entry name" value="BLL2463 PROTEIN"/>
    <property type="match status" value="1"/>
</dbReference>
<keyword evidence="1" id="KW-0472">Membrane</keyword>
<feature type="transmembrane region" description="Helical" evidence="1">
    <location>
        <begin position="6"/>
        <end position="24"/>
    </location>
</feature>
<proteinExistence type="predicted"/>
<organism evidence="3 4">
    <name type="scientific">Pontibacter aydingkolensis</name>
    <dbReference type="NCBI Taxonomy" id="1911536"/>
    <lineage>
        <taxon>Bacteria</taxon>
        <taxon>Pseudomonadati</taxon>
        <taxon>Bacteroidota</taxon>
        <taxon>Cytophagia</taxon>
        <taxon>Cytophagales</taxon>
        <taxon>Hymenobacteraceae</taxon>
        <taxon>Pontibacter</taxon>
    </lineage>
</organism>
<accession>A0ABS7CYC0</accession>
<keyword evidence="1" id="KW-0812">Transmembrane</keyword>
<feature type="transmembrane region" description="Helical" evidence="1">
    <location>
        <begin position="56"/>
        <end position="78"/>
    </location>
</feature>
<dbReference type="PANTHER" id="PTHR37464:SF1">
    <property type="entry name" value="BLL2463 PROTEIN"/>
    <property type="match status" value="1"/>
</dbReference>
<dbReference type="Proteomes" id="UP000813018">
    <property type="component" value="Unassembled WGS sequence"/>
</dbReference>
<dbReference type="Gene3D" id="3.40.50.880">
    <property type="match status" value="1"/>
</dbReference>
<gene>
    <name evidence="3" type="ORF">K0O23_17200</name>
</gene>
<protein>
    <submittedName>
        <fullName evidence="3">BatA domain-containing protein</fullName>
    </submittedName>
</protein>
<dbReference type="InterPro" id="IPR029062">
    <property type="entry name" value="Class_I_gatase-like"/>
</dbReference>
<comment type="caution">
    <text evidence="3">The sequence shown here is derived from an EMBL/GenBank/DDBJ whole genome shotgun (WGS) entry which is preliminary data.</text>
</comment>
<evidence type="ECO:0000313" key="3">
    <source>
        <dbReference type="EMBL" id="MBW7468815.1"/>
    </source>
</evidence>
<evidence type="ECO:0000256" key="1">
    <source>
        <dbReference type="SAM" id="Phobius"/>
    </source>
</evidence>
<evidence type="ECO:0000313" key="4">
    <source>
        <dbReference type="Proteomes" id="UP000813018"/>
    </source>
</evidence>